<evidence type="ECO:0000256" key="7">
    <source>
        <dbReference type="HAMAP-Rule" id="MF_01659"/>
    </source>
</evidence>
<name>A0A1E2V925_9GAMM</name>
<dbReference type="HAMAP" id="MF_01659">
    <property type="entry name" value="MenD"/>
    <property type="match status" value="1"/>
</dbReference>
<dbReference type="GO" id="GO:0030976">
    <property type="term" value="F:thiamine pyrophosphate binding"/>
    <property type="evidence" value="ECO:0007669"/>
    <property type="project" value="UniProtKB-UniRule"/>
</dbReference>
<keyword evidence="1 7" id="KW-0474">Menaquinone biosynthesis</keyword>
<evidence type="ECO:0000256" key="5">
    <source>
        <dbReference type="ARBA" id="ARBA00023052"/>
    </source>
</evidence>
<evidence type="ECO:0000256" key="4">
    <source>
        <dbReference type="ARBA" id="ARBA00022842"/>
    </source>
</evidence>
<reference evidence="11 12" key="1">
    <citation type="submission" date="2016-08" db="EMBL/GenBank/DDBJ databases">
        <authorList>
            <person name="Seilhamer J.J."/>
        </authorList>
    </citation>
    <scope>NUCLEOTIDE SEQUENCE [LARGE SCALE GENOMIC DNA]</scope>
    <source>
        <strain evidence="11 12">PH27A</strain>
    </source>
</reference>
<keyword evidence="4 7" id="KW-0460">Magnesium</keyword>
<sequence>MSKTIMTTHWAHITQWHAEVVIEEWIRLGLRHLCIAPGSRSSPLVLAAQSVLAEQAAPALQLHVHFDERGLGFYALGLAKAYKAPVAVLTTSGSAVANLVPAAVEAWQTREPVLWVSADRPTELHHCGANQTLAQAPLLGPWVVAQHLQQAAEPSTHWPQVLQQLDDLWTALSEGPAHLNIAFREPLYPTQGAIEGSGFTPPPNMNEWLHDDQPYHALTTQARPDPSHPDHATPTAAEWQVFCQGQGVIIAGALQPHEARQLQRFQAMLGWPLLTEIQSQCHGHPDTWPADRSLRDANIRSALNSADRILWLGDHLTSKPLMQWLASRTETDKQVECWQVCSRPGRRDAGFPVKRAFTADVAEWLNTRPHPVEAKAWNLPPLPELTIPASTTANSTSIREVAFFHLLGHWLPDQALLFLGNSLPIRLMDSLGHARSVAEVFTNRGVSGIDGILATACGVAAARQQPLTLVLGDQSLLHDLNSMALAGSLTQPFVVIVINNGGGNIFDIMPIDSAEVKSRYFMAAHENDFAHAAAQFGWQYQAPQDLASGQAAYQTALTQPGPTLLEVKTTRGQAVSDWRACFSHTDTPSQSTT</sequence>
<feature type="domain" description="Menaquinone biosynthesis protein MenD middle" evidence="10">
    <location>
        <begin position="205"/>
        <end position="419"/>
    </location>
</feature>
<comment type="subunit">
    <text evidence="7">Homodimer.</text>
</comment>
<feature type="domain" description="Thiamine pyrophosphate enzyme TPP-binding" evidence="8">
    <location>
        <begin position="442"/>
        <end position="567"/>
    </location>
</feature>
<keyword evidence="5 7" id="KW-0786">Thiamine pyrophosphate</keyword>
<evidence type="ECO:0000259" key="10">
    <source>
        <dbReference type="Pfam" id="PF16582"/>
    </source>
</evidence>
<comment type="similarity">
    <text evidence="7">Belongs to the TPP enzyme family. MenD subfamily.</text>
</comment>
<feature type="domain" description="Thiamine pyrophosphate enzyme N-terminal TPP-binding" evidence="9">
    <location>
        <begin position="18"/>
        <end position="134"/>
    </location>
</feature>
<dbReference type="NCBIfam" id="TIGR00173">
    <property type="entry name" value="menD"/>
    <property type="match status" value="1"/>
</dbReference>
<evidence type="ECO:0000313" key="11">
    <source>
        <dbReference type="EMBL" id="ODC03484.1"/>
    </source>
</evidence>
<evidence type="ECO:0000256" key="6">
    <source>
        <dbReference type="ARBA" id="ARBA00023211"/>
    </source>
</evidence>
<protein>
    <recommendedName>
        <fullName evidence="7">2-succinyl-5-enolpyruvyl-6-hydroxy-3-cyclohexene-1-carboxylate synthase</fullName>
        <shortName evidence="7">SEPHCHC synthase</shortName>
        <ecNumber evidence="7">2.2.1.9</ecNumber>
    </recommendedName>
    <alternativeName>
        <fullName evidence="7">Menaquinone biosynthesis protein MenD</fullName>
    </alternativeName>
</protein>
<keyword evidence="6 7" id="KW-0464">Manganese</keyword>
<dbReference type="PANTHER" id="PTHR42916:SF1">
    <property type="entry name" value="PROTEIN PHYLLO, CHLOROPLASTIC"/>
    <property type="match status" value="1"/>
</dbReference>
<dbReference type="STRING" id="197479.BFW38_07930"/>
<dbReference type="Proteomes" id="UP000094291">
    <property type="component" value="Unassembled WGS sequence"/>
</dbReference>
<comment type="cofactor">
    <cofactor evidence="7">
        <name>thiamine diphosphate</name>
        <dbReference type="ChEBI" id="CHEBI:58937"/>
    </cofactor>
    <text evidence="7">Binds 1 thiamine pyrophosphate per subunit.</text>
</comment>
<dbReference type="Gene3D" id="3.40.50.1220">
    <property type="entry name" value="TPP-binding domain"/>
    <property type="match status" value="1"/>
</dbReference>
<evidence type="ECO:0000256" key="2">
    <source>
        <dbReference type="ARBA" id="ARBA00022679"/>
    </source>
</evidence>
<dbReference type="PIRSF" id="PIRSF004983">
    <property type="entry name" value="MenD"/>
    <property type="match status" value="1"/>
</dbReference>
<proteinExistence type="inferred from homology"/>
<keyword evidence="3 7" id="KW-0479">Metal-binding</keyword>
<dbReference type="InterPro" id="IPR011766">
    <property type="entry name" value="TPP_enzyme_TPP-bd"/>
</dbReference>
<dbReference type="CDD" id="cd02009">
    <property type="entry name" value="TPP_SHCHC_synthase"/>
    <property type="match status" value="1"/>
</dbReference>
<evidence type="ECO:0000256" key="1">
    <source>
        <dbReference type="ARBA" id="ARBA00022428"/>
    </source>
</evidence>
<keyword evidence="12" id="KW-1185">Reference proteome</keyword>
<dbReference type="GO" id="GO:0030145">
    <property type="term" value="F:manganese ion binding"/>
    <property type="evidence" value="ECO:0007669"/>
    <property type="project" value="UniProtKB-UniRule"/>
</dbReference>
<dbReference type="UniPathway" id="UPA01057">
    <property type="reaction ID" value="UER00164"/>
</dbReference>
<dbReference type="OrthoDB" id="9791859at2"/>
<dbReference type="InterPro" id="IPR004433">
    <property type="entry name" value="MenaQ_synth_MenD"/>
</dbReference>
<gene>
    <name evidence="7" type="primary">menD</name>
    <name evidence="11" type="ORF">BFW38_07930</name>
</gene>
<dbReference type="SUPFAM" id="SSF52518">
    <property type="entry name" value="Thiamin diphosphate-binding fold (THDP-binding)"/>
    <property type="match status" value="2"/>
</dbReference>
<comment type="pathway">
    <text evidence="7">Quinol/quinone metabolism; 1,4-dihydroxy-2-naphthoate biosynthesis; 1,4-dihydroxy-2-naphthoate from chorismate: step 2/7.</text>
</comment>
<evidence type="ECO:0000259" key="8">
    <source>
        <dbReference type="Pfam" id="PF02775"/>
    </source>
</evidence>
<comment type="function">
    <text evidence="7">Catalyzes the thiamine diphosphate-dependent decarboxylation of 2-oxoglutarate and the subsequent addition of the resulting succinic semialdehyde-thiamine pyrophosphate anion to isochorismate to yield 2-succinyl-5-enolpyruvyl-6-hydroxy-3-cyclohexene-1-carboxylate (SEPHCHC).</text>
</comment>
<dbReference type="PANTHER" id="PTHR42916">
    <property type="entry name" value="2-SUCCINYL-5-ENOLPYRUVYL-6-HYDROXY-3-CYCLOHEXENE-1-CARBOXYLATE SYNTHASE"/>
    <property type="match status" value="1"/>
</dbReference>
<comment type="cofactor">
    <cofactor evidence="7">
        <name>Mg(2+)</name>
        <dbReference type="ChEBI" id="CHEBI:18420"/>
    </cofactor>
    <cofactor evidence="7">
        <name>Mn(2+)</name>
        <dbReference type="ChEBI" id="CHEBI:29035"/>
    </cofactor>
</comment>
<dbReference type="Pfam" id="PF16582">
    <property type="entry name" value="TPP_enzyme_M_2"/>
    <property type="match status" value="1"/>
</dbReference>
<evidence type="ECO:0000313" key="12">
    <source>
        <dbReference type="Proteomes" id="UP000094291"/>
    </source>
</evidence>
<dbReference type="GO" id="GO:0000287">
    <property type="term" value="F:magnesium ion binding"/>
    <property type="evidence" value="ECO:0007669"/>
    <property type="project" value="UniProtKB-UniRule"/>
</dbReference>
<dbReference type="Pfam" id="PF02776">
    <property type="entry name" value="TPP_enzyme_N"/>
    <property type="match status" value="1"/>
</dbReference>
<dbReference type="EMBL" id="MDTQ01000001">
    <property type="protein sequence ID" value="ODC03484.1"/>
    <property type="molecule type" value="Genomic_DNA"/>
</dbReference>
<dbReference type="GO" id="GO:0070204">
    <property type="term" value="F:2-succinyl-5-enolpyruvyl-6-hydroxy-3-cyclohexene-1-carboxylic-acid synthase activity"/>
    <property type="evidence" value="ECO:0007669"/>
    <property type="project" value="UniProtKB-UniRule"/>
</dbReference>
<evidence type="ECO:0000259" key="9">
    <source>
        <dbReference type="Pfam" id="PF02776"/>
    </source>
</evidence>
<evidence type="ECO:0000256" key="3">
    <source>
        <dbReference type="ARBA" id="ARBA00022723"/>
    </source>
</evidence>
<dbReference type="InterPro" id="IPR032264">
    <property type="entry name" value="MenD_middle"/>
</dbReference>
<dbReference type="EC" id="2.2.1.9" evidence="7"/>
<comment type="pathway">
    <text evidence="7">Quinol/quinone metabolism; menaquinone biosynthesis.</text>
</comment>
<accession>A0A1E2V925</accession>
<dbReference type="UniPathway" id="UPA00079"/>
<dbReference type="Pfam" id="PF02775">
    <property type="entry name" value="TPP_enzyme_C"/>
    <property type="match status" value="1"/>
</dbReference>
<organism evidence="11 12">
    <name type="scientific">Terasakiispira papahanaumokuakeensis</name>
    <dbReference type="NCBI Taxonomy" id="197479"/>
    <lineage>
        <taxon>Bacteria</taxon>
        <taxon>Pseudomonadati</taxon>
        <taxon>Pseudomonadota</taxon>
        <taxon>Gammaproteobacteria</taxon>
        <taxon>Oceanospirillales</taxon>
        <taxon>Terasakiispira</taxon>
    </lineage>
</organism>
<dbReference type="InterPro" id="IPR012001">
    <property type="entry name" value="Thiamin_PyroP_enz_TPP-bd_dom"/>
</dbReference>
<dbReference type="Gene3D" id="3.40.50.970">
    <property type="match status" value="2"/>
</dbReference>
<dbReference type="CDD" id="cd07037">
    <property type="entry name" value="TPP_PYR_MenD"/>
    <property type="match status" value="1"/>
</dbReference>
<comment type="caution">
    <text evidence="11">The sequence shown here is derived from an EMBL/GenBank/DDBJ whole genome shotgun (WGS) entry which is preliminary data.</text>
</comment>
<dbReference type="AlphaFoldDB" id="A0A1E2V925"/>
<keyword evidence="2 7" id="KW-0808">Transferase</keyword>
<dbReference type="GO" id="GO:0009234">
    <property type="term" value="P:menaquinone biosynthetic process"/>
    <property type="evidence" value="ECO:0007669"/>
    <property type="project" value="UniProtKB-UniRule"/>
</dbReference>
<dbReference type="InterPro" id="IPR029061">
    <property type="entry name" value="THDP-binding"/>
</dbReference>
<comment type="catalytic activity">
    <reaction evidence="7">
        <text>isochorismate + 2-oxoglutarate + H(+) = 5-enolpyruvoyl-6-hydroxy-2-succinyl-cyclohex-3-ene-1-carboxylate + CO2</text>
        <dbReference type="Rhea" id="RHEA:25593"/>
        <dbReference type="ChEBI" id="CHEBI:15378"/>
        <dbReference type="ChEBI" id="CHEBI:16526"/>
        <dbReference type="ChEBI" id="CHEBI:16810"/>
        <dbReference type="ChEBI" id="CHEBI:29780"/>
        <dbReference type="ChEBI" id="CHEBI:58818"/>
        <dbReference type="EC" id="2.2.1.9"/>
    </reaction>
</comment>